<dbReference type="InterPro" id="IPR011037">
    <property type="entry name" value="Pyrv_Knase-like_insert_dom_sf"/>
</dbReference>
<dbReference type="InterPro" id="IPR005303">
    <property type="entry name" value="MOCOS_middle"/>
</dbReference>
<evidence type="ECO:0000313" key="2">
    <source>
        <dbReference type="EMBL" id="WZC50286.1"/>
    </source>
</evidence>
<proteinExistence type="predicted"/>
<evidence type="ECO:0000259" key="1">
    <source>
        <dbReference type="PROSITE" id="PS51340"/>
    </source>
</evidence>
<reference evidence="3" key="1">
    <citation type="submission" date="2024-04" db="EMBL/GenBank/DDBJ databases">
        <title>Phylogenomic analyses of a clade within the roseobacter group suggest taxonomic reassignments of species of the genera Aestuariivita, Citreicella, Loktanella, Nautella, Pelagibaca, Ruegeria, Thalassobius, Thiobacimonas and Tropicibacter, and the proposal o.</title>
        <authorList>
            <person name="Jeon C.O."/>
        </authorList>
    </citation>
    <scope>NUCLEOTIDE SEQUENCE [LARGE SCALE GENOMIC DNA]</scope>
    <source>
        <strain evidence="3">BS5-3</strain>
    </source>
</reference>
<dbReference type="RefSeq" id="WP_341368388.1">
    <property type="nucleotide sequence ID" value="NZ_CP150951.2"/>
</dbReference>
<feature type="domain" description="MOSC" evidence="1">
    <location>
        <begin position="110"/>
        <end position="251"/>
    </location>
</feature>
<dbReference type="InterPro" id="IPR005302">
    <property type="entry name" value="MoCF_Sase_C"/>
</dbReference>
<dbReference type="SUPFAM" id="SSF50800">
    <property type="entry name" value="PK beta-barrel domain-like"/>
    <property type="match status" value="1"/>
</dbReference>
<dbReference type="PROSITE" id="PS51340">
    <property type="entry name" value="MOSC"/>
    <property type="match status" value="1"/>
</dbReference>
<protein>
    <submittedName>
        <fullName evidence="2">MOSC domain-containing protein</fullName>
    </submittedName>
</protein>
<accession>A0ABZ2V7Y8</accession>
<gene>
    <name evidence="2" type="ORF">AABB29_06500</name>
</gene>
<organism evidence="2 3">
    <name type="scientific">Yoonia phaeophyticola</name>
    <dbReference type="NCBI Taxonomy" id="3137369"/>
    <lineage>
        <taxon>Bacteria</taxon>
        <taxon>Pseudomonadati</taxon>
        <taxon>Pseudomonadota</taxon>
        <taxon>Alphaproteobacteria</taxon>
        <taxon>Rhodobacterales</taxon>
        <taxon>Paracoccaceae</taxon>
        <taxon>Yoonia</taxon>
    </lineage>
</organism>
<dbReference type="Gene3D" id="2.40.33.20">
    <property type="entry name" value="PK beta-barrel domain-like"/>
    <property type="match status" value="1"/>
</dbReference>
<dbReference type="InterPro" id="IPR052716">
    <property type="entry name" value="MOSC_domain"/>
</dbReference>
<dbReference type="PANTHER" id="PTHR36930">
    <property type="entry name" value="METAL-SULFUR CLUSTER BIOSYNTHESIS PROTEINS YUAD-RELATED"/>
    <property type="match status" value="1"/>
</dbReference>
<dbReference type="Pfam" id="PF03476">
    <property type="entry name" value="MOSC_N"/>
    <property type="match status" value="1"/>
</dbReference>
<dbReference type="Pfam" id="PF03473">
    <property type="entry name" value="MOSC"/>
    <property type="match status" value="1"/>
</dbReference>
<dbReference type="PANTHER" id="PTHR36930:SF1">
    <property type="entry name" value="MOSC DOMAIN-CONTAINING PROTEIN"/>
    <property type="match status" value="1"/>
</dbReference>
<sequence length="251" mass="27819">MCTVAALWRHPIKSHGREALDTVTLIAGQTMPWDRHWAVTHDRSKFDAQNPAWVTCRNFMIGVSTPGLAGLWATLDTDSKTVTLQHQSLGSLTFQPDNPAGAARFVEWVQPLCPPDKFQPTGIVSVQDRGMTDSKYPTVSIMNLASHAAVAEQLGKPLEYERWRGNIWLDGLDAWEENNWIGKDIRIGDALLRIHEPIERCMHTAANPHTGERDTDTLGALRGGWGHQNFGVNAEVIEGGQVTLQNKGQVL</sequence>
<name>A0ABZ2V7Y8_9RHOB</name>
<keyword evidence="3" id="KW-1185">Reference proteome</keyword>
<evidence type="ECO:0000313" key="3">
    <source>
        <dbReference type="Proteomes" id="UP001440612"/>
    </source>
</evidence>
<dbReference type="EMBL" id="CP150951">
    <property type="protein sequence ID" value="WZC50286.1"/>
    <property type="molecule type" value="Genomic_DNA"/>
</dbReference>
<dbReference type="Proteomes" id="UP001440612">
    <property type="component" value="Chromosome"/>
</dbReference>